<keyword evidence="6" id="KW-1185">Reference proteome</keyword>
<reference evidence="5" key="1">
    <citation type="submission" date="2023-10" db="EMBL/GenBank/DDBJ databases">
        <authorList>
            <person name="Chen Y."/>
            <person name="Shah S."/>
            <person name="Dougan E. K."/>
            <person name="Thang M."/>
            <person name="Chan C."/>
        </authorList>
    </citation>
    <scope>NUCLEOTIDE SEQUENCE [LARGE SCALE GENOMIC DNA]</scope>
</reference>
<name>A0ABN9Y9H4_9DINO</name>
<sequence>MWELAPSPGAVEKLPGMVLRSKLNKLGYHQPLSDISAPLTEHLLGDLLRSAEGCRAVWARVEGREQEAHEWASRLRGLKLEQPRLLQENTELHRRLLGDGSAQDARLAALEARAREARGQLTHLRALQDQESHRGERLQQSVGELRARCTEMRRLRGAGALRGPAAVLEGPWRAPWLAIQRAPAAPDSGSIIDAGDAETDDAEELSRCVRELSVALADKRRRRAALVARLAAAEAQ</sequence>
<evidence type="ECO:0000256" key="2">
    <source>
        <dbReference type="ARBA" id="ARBA00022490"/>
    </source>
</evidence>
<evidence type="ECO:0000256" key="4">
    <source>
        <dbReference type="ARBA" id="ARBA00038123"/>
    </source>
</evidence>
<evidence type="ECO:0000256" key="1">
    <source>
        <dbReference type="ARBA" id="ARBA00004114"/>
    </source>
</evidence>
<comment type="similarity">
    <text evidence="4">Belongs to the CEP135/TSGA10 family.</text>
</comment>
<evidence type="ECO:0000313" key="6">
    <source>
        <dbReference type="Proteomes" id="UP001189429"/>
    </source>
</evidence>
<dbReference type="Proteomes" id="UP001189429">
    <property type="component" value="Unassembled WGS sequence"/>
</dbReference>
<feature type="non-terminal residue" evidence="5">
    <location>
        <position position="236"/>
    </location>
</feature>
<comment type="subcellular location">
    <subcellularLocation>
        <location evidence="1">Cytoplasm</location>
        <location evidence="1">Cytoskeleton</location>
        <location evidence="1">Microtubule organizing center</location>
        <location evidence="1">Centrosome</location>
        <location evidence="1">Centriole</location>
    </subcellularLocation>
</comment>
<dbReference type="EMBL" id="CAUYUJ010022171">
    <property type="protein sequence ID" value="CAK0909320.1"/>
    <property type="molecule type" value="Genomic_DNA"/>
</dbReference>
<keyword evidence="2" id="KW-0963">Cytoplasm</keyword>
<keyword evidence="3" id="KW-0206">Cytoskeleton</keyword>
<dbReference type="PANTHER" id="PTHR20544">
    <property type="entry name" value="CENTROSOMAL PROTEIN CEP135"/>
    <property type="match status" value="1"/>
</dbReference>
<gene>
    <name evidence="5" type="ORF">PCOR1329_LOCUS83762</name>
</gene>
<organism evidence="5 6">
    <name type="scientific">Prorocentrum cordatum</name>
    <dbReference type="NCBI Taxonomy" id="2364126"/>
    <lineage>
        <taxon>Eukaryota</taxon>
        <taxon>Sar</taxon>
        <taxon>Alveolata</taxon>
        <taxon>Dinophyceae</taxon>
        <taxon>Prorocentrales</taxon>
        <taxon>Prorocentraceae</taxon>
        <taxon>Prorocentrum</taxon>
    </lineage>
</organism>
<dbReference type="PANTHER" id="PTHR20544:SF2">
    <property type="entry name" value="TESTIS SPECIFIC 10"/>
    <property type="match status" value="1"/>
</dbReference>
<protein>
    <submittedName>
        <fullName evidence="5">Uncharacterized protein</fullName>
    </submittedName>
</protein>
<proteinExistence type="inferred from homology"/>
<evidence type="ECO:0000313" key="5">
    <source>
        <dbReference type="EMBL" id="CAK0909320.1"/>
    </source>
</evidence>
<accession>A0ABN9Y9H4</accession>
<evidence type="ECO:0000256" key="3">
    <source>
        <dbReference type="ARBA" id="ARBA00023212"/>
    </source>
</evidence>
<comment type="caution">
    <text evidence="5">The sequence shown here is derived from an EMBL/GenBank/DDBJ whole genome shotgun (WGS) entry which is preliminary data.</text>
</comment>
<dbReference type="InterPro" id="IPR051877">
    <property type="entry name" value="Centriole_BasalBody_StrucProt"/>
</dbReference>